<keyword evidence="11" id="KW-1185">Reference proteome</keyword>
<evidence type="ECO:0000256" key="2">
    <source>
        <dbReference type="ARBA" id="ARBA00005236"/>
    </source>
</evidence>
<evidence type="ECO:0000256" key="3">
    <source>
        <dbReference type="ARBA" id="ARBA00022475"/>
    </source>
</evidence>
<evidence type="ECO:0000313" key="10">
    <source>
        <dbReference type="EMBL" id="AYQ72451.1"/>
    </source>
</evidence>
<feature type="transmembrane region" description="Helical" evidence="7">
    <location>
        <begin position="283"/>
        <end position="306"/>
    </location>
</feature>
<evidence type="ECO:0000256" key="6">
    <source>
        <dbReference type="ARBA" id="ARBA00023136"/>
    </source>
</evidence>
<comment type="subcellular location">
    <subcellularLocation>
        <location evidence="1">Cell membrane</location>
        <topology evidence="1">Multi-pass membrane protein</topology>
    </subcellularLocation>
</comment>
<dbReference type="Proteomes" id="UP000269097">
    <property type="component" value="Chromosome"/>
</dbReference>
<feature type="transmembrane region" description="Helical" evidence="7">
    <location>
        <begin position="327"/>
        <end position="349"/>
    </location>
</feature>
<feature type="domain" description="ABC3 transporter permease C-terminal" evidence="8">
    <location>
        <begin position="763"/>
        <end position="868"/>
    </location>
</feature>
<evidence type="ECO:0000256" key="5">
    <source>
        <dbReference type="ARBA" id="ARBA00022989"/>
    </source>
</evidence>
<keyword evidence="3" id="KW-1003">Cell membrane</keyword>
<accession>A0A3G3JX75</accession>
<dbReference type="GO" id="GO:0098797">
    <property type="term" value="C:plasma membrane protein complex"/>
    <property type="evidence" value="ECO:0007669"/>
    <property type="project" value="TreeGrafter"/>
</dbReference>
<dbReference type="GO" id="GO:0044874">
    <property type="term" value="P:lipoprotein localization to outer membrane"/>
    <property type="evidence" value="ECO:0007669"/>
    <property type="project" value="TreeGrafter"/>
</dbReference>
<reference evidence="10 11" key="1">
    <citation type="submission" date="2018-10" db="EMBL/GenBank/DDBJ databases">
        <title>Genome Sequence of Cohnella sp.</title>
        <authorList>
            <person name="Srinivasan S."/>
            <person name="Kim M.K."/>
        </authorList>
    </citation>
    <scope>NUCLEOTIDE SEQUENCE [LARGE SCALE GENOMIC DNA]</scope>
    <source>
        <strain evidence="10 11">18JY8-7</strain>
    </source>
</reference>
<dbReference type="PANTHER" id="PTHR30489">
    <property type="entry name" value="LIPOPROTEIN-RELEASING SYSTEM TRANSMEMBRANE PROTEIN LOLE"/>
    <property type="match status" value="1"/>
</dbReference>
<evidence type="ECO:0000256" key="1">
    <source>
        <dbReference type="ARBA" id="ARBA00004651"/>
    </source>
</evidence>
<organism evidence="10 11">
    <name type="scientific">Cohnella candidum</name>
    <dbReference type="NCBI Taxonomy" id="2674991"/>
    <lineage>
        <taxon>Bacteria</taxon>
        <taxon>Bacillati</taxon>
        <taxon>Bacillota</taxon>
        <taxon>Bacilli</taxon>
        <taxon>Bacillales</taxon>
        <taxon>Paenibacillaceae</taxon>
        <taxon>Cohnella</taxon>
    </lineage>
</organism>
<sequence>MMLSIWVKGLLRRRIGRLAGTMAGVALTVALLSSLGSFISDSNARMTQKAIHSLPVDWQILLAPGANNQTIQNAVSGTTPYTEMYPVGYADVASFTAVTGGTTQTTGAGKVLGLPKDPTHFMQAEVRPLLGGTQGVLIAQQTAANLHVTVGDTVRIERISAAPAEVKIDGVIDLPEADSLFQAVGAAPSASPQAPPDNVLVLPNAVYHQIFDPQAETRPDTVTTQVHVKIAHPLPSDPNAAFAEAMQMANHVEAEIAGSGTVGNNLAARLDGVREDALYARTVFLFLGLPGAVLGVLLTVAITASGSARRRQEQALLRTRGASMRQVLALHGTEALIITIGGIAAGILFAVITSKLIAAIPLAWNATTIIWLAIASFVGFMLSVYSVVYPAWMEARRSTVASLRTSVGRQRKPLWRLLCLDWILLAVAGLFYWRAANTGYELVLAPEGVIKTSVHYEQFIAPLGLWIGGALLLLRLWSIILEQGGGKLSFLFRPIAGGLSHVVSGSLSRQKALVAKGTILIALAFSFAVSTSVFNMTYNGQARVDAELTNGSDVNVTGTTAAPPDSKLAELGMIPGVKGIQSMEHRFAFVGNDLQDIYGIDPRHIGEVSTMSDFYFGNGNAKATLDELANTPDGVLVSQETISDFQLKTGDRINLRLQNAIDHQYHVIPFHLVGMVKEFPTAPKDSFLVANSSYIAKQTGSDAAEVVLIRTNGSPVQAAKQAADISSPLTGVSVTEIGSVEKTISSSLTSISLRGLSDLEILYAVLIAVGFTGLILALGLTERRRTFAIISALGGTKKQVGSFLWSEGLFMLIGGAISGIVLGFGIAYLFVKILTGVFDPPPEAMAVPWIYFIELLIASAVSTVIAIIGLRRIAERQLVQTLRNTNLFF</sequence>
<dbReference type="InterPro" id="IPR051447">
    <property type="entry name" value="Lipoprotein-release_system"/>
</dbReference>
<feature type="domain" description="MacB-like periplasmic core" evidence="9">
    <location>
        <begin position="19"/>
        <end position="207"/>
    </location>
</feature>
<dbReference type="KEGG" id="coh:EAV92_07635"/>
<dbReference type="Pfam" id="PF12704">
    <property type="entry name" value="MacB_PCD"/>
    <property type="match status" value="1"/>
</dbReference>
<feature type="domain" description="ABC3 transporter permease C-terminal" evidence="8">
    <location>
        <begin position="292"/>
        <end position="393"/>
    </location>
</feature>
<comment type="similarity">
    <text evidence="2">Belongs to the ABC-4 integral membrane protein family. LolC/E subfamily.</text>
</comment>
<dbReference type="RefSeq" id="WP_123040511.1">
    <property type="nucleotide sequence ID" value="NZ_CP033433.1"/>
</dbReference>
<dbReference type="EMBL" id="CP033433">
    <property type="protein sequence ID" value="AYQ72451.1"/>
    <property type="molecule type" value="Genomic_DNA"/>
</dbReference>
<evidence type="ECO:0000259" key="8">
    <source>
        <dbReference type="Pfam" id="PF02687"/>
    </source>
</evidence>
<feature type="transmembrane region" description="Helical" evidence="7">
    <location>
        <begin position="802"/>
        <end position="829"/>
    </location>
</feature>
<keyword evidence="5 7" id="KW-1133">Transmembrane helix</keyword>
<evidence type="ECO:0000256" key="7">
    <source>
        <dbReference type="SAM" id="Phobius"/>
    </source>
</evidence>
<protein>
    <submittedName>
        <fullName evidence="10">ABC transporter permease</fullName>
    </submittedName>
</protein>
<feature type="transmembrane region" description="Helical" evidence="7">
    <location>
        <begin position="459"/>
        <end position="477"/>
    </location>
</feature>
<feature type="transmembrane region" description="Helical" evidence="7">
    <location>
        <begin position="761"/>
        <end position="781"/>
    </location>
</feature>
<dbReference type="Pfam" id="PF02687">
    <property type="entry name" value="FtsX"/>
    <property type="match status" value="2"/>
</dbReference>
<name>A0A3G3JX75_9BACL</name>
<keyword evidence="6 7" id="KW-0472">Membrane</keyword>
<dbReference type="InterPro" id="IPR025857">
    <property type="entry name" value="MacB_PCD"/>
</dbReference>
<dbReference type="PANTHER" id="PTHR30489:SF0">
    <property type="entry name" value="LIPOPROTEIN-RELEASING SYSTEM TRANSMEMBRANE PROTEIN LOLE"/>
    <property type="match status" value="1"/>
</dbReference>
<proteinExistence type="inferred from homology"/>
<dbReference type="AlphaFoldDB" id="A0A3G3JX75"/>
<evidence type="ECO:0000256" key="4">
    <source>
        <dbReference type="ARBA" id="ARBA00022692"/>
    </source>
</evidence>
<dbReference type="InterPro" id="IPR003838">
    <property type="entry name" value="ABC3_permease_C"/>
</dbReference>
<keyword evidence="4 7" id="KW-0812">Transmembrane</keyword>
<gene>
    <name evidence="10" type="ORF">EAV92_07635</name>
</gene>
<evidence type="ECO:0000259" key="9">
    <source>
        <dbReference type="Pfam" id="PF12704"/>
    </source>
</evidence>
<feature type="transmembrane region" description="Helical" evidence="7">
    <location>
        <begin position="513"/>
        <end position="534"/>
    </location>
</feature>
<feature type="transmembrane region" description="Helical" evidence="7">
    <location>
        <begin position="369"/>
        <end position="392"/>
    </location>
</feature>
<evidence type="ECO:0000313" key="11">
    <source>
        <dbReference type="Proteomes" id="UP000269097"/>
    </source>
</evidence>
<feature type="transmembrane region" description="Helical" evidence="7">
    <location>
        <begin position="849"/>
        <end position="870"/>
    </location>
</feature>
<feature type="transmembrane region" description="Helical" evidence="7">
    <location>
        <begin position="413"/>
        <end position="433"/>
    </location>
</feature>